<sequence length="259" mass="28731">MEGETQMHEFPKRTIESDLRAFLVKRALDGNRAPQNYMICVVATSGGQVAVAASGGNGALLLKVASQSNWQRELASLELSKSRLNNVQRIIRHFERLKDPDLDQVQKVEDARKELKGNEIASKVNRVHERLTLPQTIRGASGNAPIADRLVPPTKENRLSNSLVLDTASAFGRRDCAEPRALDLAASTGERITGMTTIWYGRPDRNGYLDPLKLADVTISAAVPCEWCRSNERRIMMAVTDKIAAANPSRPNLQRRYSI</sequence>
<reference evidence="1 2" key="1">
    <citation type="submission" date="2006-02" db="EMBL/GenBank/DDBJ databases">
        <authorList>
            <person name="Waterbury J."/>
            <person name="Ferriera S."/>
            <person name="Johnson J."/>
            <person name="Kravitz S."/>
            <person name="Halpern A."/>
            <person name="Remington K."/>
            <person name="Beeson K."/>
            <person name="Tran B."/>
            <person name="Rogers Y.-H."/>
            <person name="Friedman R."/>
            <person name="Venter J.C."/>
        </authorList>
    </citation>
    <scope>NUCLEOTIDE SEQUENCE [LARGE SCALE GENOMIC DNA]</scope>
    <source>
        <strain evidence="1 2">Nb-231</strain>
    </source>
</reference>
<proteinExistence type="predicted"/>
<dbReference type="HOGENOM" id="CLU_1072955_0_0_6"/>
<protein>
    <submittedName>
        <fullName evidence="1">Uncharacterized protein</fullName>
    </submittedName>
</protein>
<comment type="caution">
    <text evidence="1">The sequence shown here is derived from an EMBL/GenBank/DDBJ whole genome shotgun (WGS) entry which is preliminary data.</text>
</comment>
<dbReference type="AlphaFoldDB" id="A4BPP4"/>
<dbReference type="Proteomes" id="UP000003374">
    <property type="component" value="Unassembled WGS sequence"/>
</dbReference>
<dbReference type="STRING" id="314278.NB231_12434"/>
<accession>A4BPP4</accession>
<keyword evidence="2" id="KW-1185">Reference proteome</keyword>
<evidence type="ECO:0000313" key="1">
    <source>
        <dbReference type="EMBL" id="EAR22545.1"/>
    </source>
</evidence>
<organism evidence="1 2">
    <name type="scientific">Nitrococcus mobilis Nb-231</name>
    <dbReference type="NCBI Taxonomy" id="314278"/>
    <lineage>
        <taxon>Bacteria</taxon>
        <taxon>Pseudomonadati</taxon>
        <taxon>Pseudomonadota</taxon>
        <taxon>Gammaproteobacteria</taxon>
        <taxon>Chromatiales</taxon>
        <taxon>Ectothiorhodospiraceae</taxon>
        <taxon>Nitrococcus</taxon>
    </lineage>
</organism>
<evidence type="ECO:0000313" key="2">
    <source>
        <dbReference type="Proteomes" id="UP000003374"/>
    </source>
</evidence>
<gene>
    <name evidence="1" type="ORF">NB231_12434</name>
</gene>
<dbReference type="EMBL" id="AAOF01000003">
    <property type="protein sequence ID" value="EAR22545.1"/>
    <property type="molecule type" value="Genomic_DNA"/>
</dbReference>
<name>A4BPP4_9GAMM</name>